<accession>A0A316FFS5</accession>
<dbReference type="Pfam" id="PF13840">
    <property type="entry name" value="ACT_7"/>
    <property type="match status" value="1"/>
</dbReference>
<dbReference type="RefSeq" id="WP_109594123.1">
    <property type="nucleotide sequence ID" value="NZ_BONA01000049.1"/>
</dbReference>
<name>A0A316FFS5_9ACTN</name>
<dbReference type="InterPro" id="IPR045865">
    <property type="entry name" value="ACT-like_dom_sf"/>
</dbReference>
<organism evidence="2 3">
    <name type="scientific">Actinoplanes xinjiangensis</name>
    <dbReference type="NCBI Taxonomy" id="512350"/>
    <lineage>
        <taxon>Bacteria</taxon>
        <taxon>Bacillati</taxon>
        <taxon>Actinomycetota</taxon>
        <taxon>Actinomycetes</taxon>
        <taxon>Micromonosporales</taxon>
        <taxon>Micromonosporaceae</taxon>
        <taxon>Actinoplanes</taxon>
    </lineage>
</organism>
<feature type="domain" description="CASTOR ACT" evidence="1">
    <location>
        <begin position="56"/>
        <end position="115"/>
    </location>
</feature>
<evidence type="ECO:0000313" key="3">
    <source>
        <dbReference type="Proteomes" id="UP000245697"/>
    </source>
</evidence>
<comment type="caution">
    <text evidence="2">The sequence shown here is derived from an EMBL/GenBank/DDBJ whole genome shotgun (WGS) entry which is preliminary data.</text>
</comment>
<gene>
    <name evidence="2" type="ORF">BC793_10839</name>
</gene>
<dbReference type="InterPro" id="IPR027795">
    <property type="entry name" value="CASTOR_ACT_dom"/>
</dbReference>
<dbReference type="Proteomes" id="UP000245697">
    <property type="component" value="Unassembled WGS sequence"/>
</dbReference>
<dbReference type="SUPFAM" id="SSF55021">
    <property type="entry name" value="ACT-like"/>
    <property type="match status" value="1"/>
</dbReference>
<dbReference type="AlphaFoldDB" id="A0A316FFS5"/>
<protein>
    <recommendedName>
        <fullName evidence="1">CASTOR ACT domain-containing protein</fullName>
    </recommendedName>
</protein>
<keyword evidence="3" id="KW-1185">Reference proteome</keyword>
<evidence type="ECO:0000259" key="1">
    <source>
        <dbReference type="Pfam" id="PF13840"/>
    </source>
</evidence>
<evidence type="ECO:0000313" key="2">
    <source>
        <dbReference type="EMBL" id="PWK46925.1"/>
    </source>
</evidence>
<dbReference type="EMBL" id="QGGR01000008">
    <property type="protein sequence ID" value="PWK46925.1"/>
    <property type="molecule type" value="Genomic_DNA"/>
</dbReference>
<reference evidence="2 3" key="1">
    <citation type="submission" date="2018-05" db="EMBL/GenBank/DDBJ databases">
        <title>Genomic Encyclopedia of Archaeal and Bacterial Type Strains, Phase II (KMG-II): from individual species to whole genera.</title>
        <authorList>
            <person name="Goeker M."/>
        </authorList>
    </citation>
    <scope>NUCLEOTIDE SEQUENCE [LARGE SCALE GENOMIC DNA]</scope>
    <source>
        <strain evidence="2 3">DSM 45184</strain>
    </source>
</reference>
<dbReference type="Gene3D" id="3.30.2130.10">
    <property type="entry name" value="VC0802-like"/>
    <property type="match status" value="1"/>
</dbReference>
<proteinExistence type="predicted"/>
<dbReference type="OrthoDB" id="5615858at2"/>
<sequence length="126" mass="13487">MSFPRRHLRILPSRFVIDHHSERSSPLDDSWFAAVRGPEGLTVIRTIEDGQSDSAAEHWLGLYGDDPHDLDLPGMLAAVVAPLGAAAIPVFVASTFHSDLVLVPENRLAEALGVLDAAGHTVDASS</sequence>